<accession>A0A6C0EGA0</accession>
<evidence type="ECO:0000313" key="2">
    <source>
        <dbReference type="EMBL" id="QHT27782.1"/>
    </source>
</evidence>
<dbReference type="PROSITE" id="PS00972">
    <property type="entry name" value="USP_1"/>
    <property type="match status" value="1"/>
</dbReference>
<dbReference type="InterPro" id="IPR028889">
    <property type="entry name" value="USP"/>
</dbReference>
<dbReference type="GO" id="GO:0004843">
    <property type="term" value="F:cysteine-type deubiquitinase activity"/>
    <property type="evidence" value="ECO:0007669"/>
    <property type="project" value="InterPro"/>
</dbReference>
<dbReference type="CDD" id="cd02257">
    <property type="entry name" value="Peptidase_C19"/>
    <property type="match status" value="1"/>
</dbReference>
<dbReference type="InterPro" id="IPR018200">
    <property type="entry name" value="USP_CS"/>
</dbReference>
<dbReference type="Pfam" id="PF00443">
    <property type="entry name" value="UCH"/>
    <property type="match status" value="1"/>
</dbReference>
<evidence type="ECO:0000259" key="1">
    <source>
        <dbReference type="PROSITE" id="PS50235"/>
    </source>
</evidence>
<dbReference type="SUPFAM" id="SSF54001">
    <property type="entry name" value="Cysteine proteinases"/>
    <property type="match status" value="1"/>
</dbReference>
<dbReference type="InterPro" id="IPR038765">
    <property type="entry name" value="Papain-like_cys_pep_sf"/>
</dbReference>
<protein>
    <recommendedName>
        <fullName evidence="1">USP domain-containing protein</fullName>
    </recommendedName>
</protein>
<dbReference type="GO" id="GO:0005829">
    <property type="term" value="C:cytosol"/>
    <property type="evidence" value="ECO:0007669"/>
    <property type="project" value="TreeGrafter"/>
</dbReference>
<feature type="domain" description="USP" evidence="1">
    <location>
        <begin position="10"/>
        <end position="382"/>
    </location>
</feature>
<dbReference type="EMBL" id="MN738842">
    <property type="protein sequence ID" value="QHT27782.1"/>
    <property type="molecule type" value="Genomic_DNA"/>
</dbReference>
<dbReference type="AlphaFoldDB" id="A0A6C0EGA0"/>
<name>A0A6C0EGA0_9ZZZZ</name>
<dbReference type="GO" id="GO:0005634">
    <property type="term" value="C:nucleus"/>
    <property type="evidence" value="ECO:0007669"/>
    <property type="project" value="TreeGrafter"/>
</dbReference>
<dbReference type="Gene3D" id="3.90.70.10">
    <property type="entry name" value="Cysteine proteinases"/>
    <property type="match status" value="1"/>
</dbReference>
<dbReference type="GO" id="GO:0016579">
    <property type="term" value="P:protein deubiquitination"/>
    <property type="evidence" value="ECO:0007669"/>
    <property type="project" value="InterPro"/>
</dbReference>
<dbReference type="PANTHER" id="PTHR24006">
    <property type="entry name" value="UBIQUITIN CARBOXYL-TERMINAL HYDROLASE"/>
    <property type="match status" value="1"/>
</dbReference>
<organism evidence="2">
    <name type="scientific">viral metagenome</name>
    <dbReference type="NCBI Taxonomy" id="1070528"/>
    <lineage>
        <taxon>unclassified sequences</taxon>
        <taxon>metagenomes</taxon>
        <taxon>organismal metagenomes</taxon>
    </lineage>
</organism>
<dbReference type="InterPro" id="IPR050164">
    <property type="entry name" value="Peptidase_C19"/>
</dbReference>
<proteinExistence type="predicted"/>
<reference evidence="2" key="1">
    <citation type="journal article" date="2020" name="Nature">
        <title>Giant virus diversity and host interactions through global metagenomics.</title>
        <authorList>
            <person name="Schulz F."/>
            <person name="Roux S."/>
            <person name="Paez-Espino D."/>
            <person name="Jungbluth S."/>
            <person name="Walsh D.A."/>
            <person name="Denef V.J."/>
            <person name="McMahon K.D."/>
            <person name="Konstantinidis K.T."/>
            <person name="Eloe-Fadrosh E.A."/>
            <person name="Kyrpides N.C."/>
            <person name="Woyke T."/>
        </authorList>
    </citation>
    <scope>NUCLEOTIDE SEQUENCE</scope>
    <source>
        <strain evidence="2">GVMAG-M-3300000115-19</strain>
    </source>
</reference>
<dbReference type="PROSITE" id="PS50235">
    <property type="entry name" value="USP_3"/>
    <property type="match status" value="1"/>
</dbReference>
<dbReference type="InterPro" id="IPR001394">
    <property type="entry name" value="Peptidase_C19_UCH"/>
</dbReference>
<sequence>MSDENKISYSGIINRGSTCYINSVLQCFRFTPSILDKIFDSKEHELDIKYLELINECSDDDIEINHEFKIYNINVRRIKNLNVYFHYKQFLIQLIKSSDIVDANNFIQSCRNHIIQMDINLGNDIFTGQNDAQEFLVYLLDTIHEAKGLPKNLPLKYPSLEECGNSIEKKIIFQSQQDMITNYSKSYSWIINSFYYQKMAIIKCNKCSYFSTKIDTENHIIINIPHSVSNYTIYDCLDNYFGKEIFDENNYWKCEKCNNERGNYKQYRMMDCPDTLIIYFNRFERIGYTNSFKKITSLIDFPLTLNINKYKLIDREKKSIYQLYGVVNQIGSRDSGHYYSFCKNIKSQTDSNWYIFNDERVTKINEANIVTDRAYILFYKKM</sequence>